<name>A0A8S9LGL5_BRACR</name>
<accession>A0A8S9LGL5</accession>
<dbReference type="EMBL" id="QGKY02000094">
    <property type="protein sequence ID" value="KAF2604456.1"/>
    <property type="molecule type" value="Genomic_DNA"/>
</dbReference>
<feature type="compositionally biased region" description="Polar residues" evidence="1">
    <location>
        <begin position="20"/>
        <end position="39"/>
    </location>
</feature>
<dbReference type="AlphaFoldDB" id="A0A8S9LGL5"/>
<feature type="region of interest" description="Disordered" evidence="1">
    <location>
        <begin position="1"/>
        <end position="63"/>
    </location>
</feature>
<reference evidence="2" key="1">
    <citation type="submission" date="2019-12" db="EMBL/GenBank/DDBJ databases">
        <title>Genome sequencing and annotation of Brassica cretica.</title>
        <authorList>
            <person name="Studholme D.J."/>
            <person name="Sarris P.F."/>
        </authorList>
    </citation>
    <scope>NUCLEOTIDE SEQUENCE</scope>
    <source>
        <strain evidence="2">PFS-102/07</strain>
        <tissue evidence="2">Leaf</tissue>
    </source>
</reference>
<protein>
    <submittedName>
        <fullName evidence="2">Uncharacterized protein</fullName>
    </submittedName>
</protein>
<sequence>MADDDSNAMLTPLNGGGNNGRTLQQQTFPRKTQQPTPRLSRSLKRCSPPMKKGRKNKISSWTP</sequence>
<gene>
    <name evidence="2" type="ORF">F2Q70_00026095</name>
</gene>
<evidence type="ECO:0000256" key="1">
    <source>
        <dbReference type="SAM" id="MobiDB-lite"/>
    </source>
</evidence>
<proteinExistence type="predicted"/>
<comment type="caution">
    <text evidence="2">The sequence shown here is derived from an EMBL/GenBank/DDBJ whole genome shotgun (WGS) entry which is preliminary data.</text>
</comment>
<organism evidence="2">
    <name type="scientific">Brassica cretica</name>
    <name type="common">Mustard</name>
    <dbReference type="NCBI Taxonomy" id="69181"/>
    <lineage>
        <taxon>Eukaryota</taxon>
        <taxon>Viridiplantae</taxon>
        <taxon>Streptophyta</taxon>
        <taxon>Embryophyta</taxon>
        <taxon>Tracheophyta</taxon>
        <taxon>Spermatophyta</taxon>
        <taxon>Magnoliopsida</taxon>
        <taxon>eudicotyledons</taxon>
        <taxon>Gunneridae</taxon>
        <taxon>Pentapetalae</taxon>
        <taxon>rosids</taxon>
        <taxon>malvids</taxon>
        <taxon>Brassicales</taxon>
        <taxon>Brassicaceae</taxon>
        <taxon>Brassiceae</taxon>
        <taxon>Brassica</taxon>
    </lineage>
</organism>
<evidence type="ECO:0000313" key="2">
    <source>
        <dbReference type="EMBL" id="KAF2604456.1"/>
    </source>
</evidence>